<dbReference type="RefSeq" id="WP_109793886.1">
    <property type="nucleotide sequence ID" value="NZ_PHIG01000005.1"/>
</dbReference>
<organism evidence="2 3">
    <name type="scientific">Minwuia thermotolerans</name>
    <dbReference type="NCBI Taxonomy" id="2056226"/>
    <lineage>
        <taxon>Bacteria</taxon>
        <taxon>Pseudomonadati</taxon>
        <taxon>Pseudomonadota</taxon>
        <taxon>Alphaproteobacteria</taxon>
        <taxon>Minwuiales</taxon>
        <taxon>Minwuiaceae</taxon>
        <taxon>Minwuia</taxon>
    </lineage>
</organism>
<dbReference type="CDD" id="cd03454">
    <property type="entry name" value="YdeM"/>
    <property type="match status" value="1"/>
</dbReference>
<feature type="domain" description="MaoC-like" evidence="1">
    <location>
        <begin position="19"/>
        <end position="121"/>
    </location>
</feature>
<dbReference type="Pfam" id="PF01575">
    <property type="entry name" value="MaoC_dehydratas"/>
    <property type="match status" value="1"/>
</dbReference>
<dbReference type="InterPro" id="IPR029069">
    <property type="entry name" value="HotDog_dom_sf"/>
</dbReference>
<dbReference type="PANTHER" id="PTHR43664:SF1">
    <property type="entry name" value="BETA-METHYLMALYL-COA DEHYDRATASE"/>
    <property type="match status" value="1"/>
</dbReference>
<dbReference type="SUPFAM" id="SSF54637">
    <property type="entry name" value="Thioesterase/thiol ester dehydrase-isomerase"/>
    <property type="match status" value="1"/>
</dbReference>
<sequence length="160" mass="17823">MSVTETPEDRARHYESYEIGQVFHGPGVTLTESDIIDFAFRYDPQPHHIDKVAADKSMYGGLIASGWQVSIVAFRMMIQGGFIGSASMGAGGLENLKWHAPVRPGDTIYGEIEVTDKRESRSRPGLGLVSMDCRVFNQRRELVCSWNAVQFVMKQPEEAA</sequence>
<comment type="caution">
    <text evidence="2">The sequence shown here is derived from an EMBL/GenBank/DDBJ whole genome shotgun (WGS) entry which is preliminary data.</text>
</comment>
<reference evidence="2 3" key="1">
    <citation type="submission" date="2017-11" db="EMBL/GenBank/DDBJ databases">
        <title>Draft genome sequence of Rhizobiales bacterium SY3-13.</title>
        <authorList>
            <person name="Sun C."/>
        </authorList>
    </citation>
    <scope>NUCLEOTIDE SEQUENCE [LARGE SCALE GENOMIC DNA]</scope>
    <source>
        <strain evidence="2 3">SY3-13</strain>
    </source>
</reference>
<dbReference type="InterPro" id="IPR002539">
    <property type="entry name" value="MaoC-like_dom"/>
</dbReference>
<name>A0A2M9G6Y0_9PROT</name>
<proteinExistence type="predicted"/>
<keyword evidence="3" id="KW-1185">Reference proteome</keyword>
<dbReference type="AlphaFoldDB" id="A0A2M9G6Y0"/>
<dbReference type="Gene3D" id="3.10.129.10">
    <property type="entry name" value="Hotdog Thioesterase"/>
    <property type="match status" value="1"/>
</dbReference>
<evidence type="ECO:0000313" key="2">
    <source>
        <dbReference type="EMBL" id="PJK31460.1"/>
    </source>
</evidence>
<evidence type="ECO:0000313" key="3">
    <source>
        <dbReference type="Proteomes" id="UP000229498"/>
    </source>
</evidence>
<gene>
    <name evidence="2" type="ORF">CVT23_01960</name>
</gene>
<dbReference type="Proteomes" id="UP000229498">
    <property type="component" value="Unassembled WGS sequence"/>
</dbReference>
<accession>A0A2M9G6Y0</accession>
<protein>
    <submittedName>
        <fullName evidence="2">Acyl dehydratase</fullName>
    </submittedName>
</protein>
<dbReference type="PANTHER" id="PTHR43664">
    <property type="entry name" value="MONOAMINE OXIDASE-RELATED"/>
    <property type="match status" value="1"/>
</dbReference>
<dbReference type="OrthoDB" id="9797938at2"/>
<dbReference type="EMBL" id="PHIG01000005">
    <property type="protein sequence ID" value="PJK31460.1"/>
    <property type="molecule type" value="Genomic_DNA"/>
</dbReference>
<dbReference type="InterPro" id="IPR052342">
    <property type="entry name" value="MCH/BMMD"/>
</dbReference>
<evidence type="ECO:0000259" key="1">
    <source>
        <dbReference type="Pfam" id="PF01575"/>
    </source>
</evidence>